<dbReference type="Proteomes" id="UP000712007">
    <property type="component" value="Unassembled WGS sequence"/>
</dbReference>
<name>A0A940DKZ6_9BACT</name>
<evidence type="ECO:0000313" key="2">
    <source>
        <dbReference type="Proteomes" id="UP000712007"/>
    </source>
</evidence>
<protein>
    <submittedName>
        <fullName evidence="1">GIY-YIG nuclease family protein</fullName>
    </submittedName>
</protein>
<accession>A0A940DKZ6</accession>
<evidence type="ECO:0000313" key="1">
    <source>
        <dbReference type="EMBL" id="MBO8440425.1"/>
    </source>
</evidence>
<dbReference type="AlphaFoldDB" id="A0A940DKZ6"/>
<organism evidence="1 2">
    <name type="scientific">Candidatus Aphodosoma intestinipullorum</name>
    <dbReference type="NCBI Taxonomy" id="2840674"/>
    <lineage>
        <taxon>Bacteria</taxon>
        <taxon>Pseudomonadati</taxon>
        <taxon>Bacteroidota</taxon>
        <taxon>Bacteroidia</taxon>
        <taxon>Bacteroidales</taxon>
        <taxon>Candidatus Aphodosoma</taxon>
    </lineage>
</organism>
<gene>
    <name evidence="1" type="ORF">IAC51_07230</name>
</gene>
<reference evidence="1" key="2">
    <citation type="journal article" date="2021" name="PeerJ">
        <title>Extensive microbial diversity within the chicken gut microbiome revealed by metagenomics and culture.</title>
        <authorList>
            <person name="Gilroy R."/>
            <person name="Ravi A."/>
            <person name="Getino M."/>
            <person name="Pursley I."/>
            <person name="Horton D.L."/>
            <person name="Alikhan N.F."/>
            <person name="Baker D."/>
            <person name="Gharbi K."/>
            <person name="Hall N."/>
            <person name="Watson M."/>
            <person name="Adriaenssens E.M."/>
            <person name="Foster-Nyarko E."/>
            <person name="Jarju S."/>
            <person name="Secka A."/>
            <person name="Antonio M."/>
            <person name="Oren A."/>
            <person name="Chaudhuri R.R."/>
            <person name="La Ragione R."/>
            <person name="Hildebrand F."/>
            <person name="Pallen M.J."/>
        </authorList>
    </citation>
    <scope>NUCLEOTIDE SEQUENCE</scope>
    <source>
        <strain evidence="1">3924</strain>
    </source>
</reference>
<proteinExistence type="predicted"/>
<reference evidence="1" key="1">
    <citation type="submission" date="2020-10" db="EMBL/GenBank/DDBJ databases">
        <authorList>
            <person name="Gilroy R."/>
        </authorList>
    </citation>
    <scope>NUCLEOTIDE SEQUENCE</scope>
    <source>
        <strain evidence="1">3924</strain>
    </source>
</reference>
<comment type="caution">
    <text evidence="1">The sequence shown here is derived from an EMBL/GenBank/DDBJ whole genome shotgun (WGS) entry which is preliminary data.</text>
</comment>
<sequence>MQTPQRLKQLGFLGFNTVASLRKGTSVIPDVPCVYLVLYTSKSNPDFINPGTGGFFKGKNPNVSIEELQANWIDNEPIIYIGKATSLHRRIWLYIKFGNGHPVGHYGGRYIWQIKDSGSLIICWKPITDQDPADIESRLIQEFKAQHNGQRPFANLIG</sequence>
<dbReference type="EMBL" id="JADIMV010000127">
    <property type="protein sequence ID" value="MBO8440425.1"/>
    <property type="molecule type" value="Genomic_DNA"/>
</dbReference>